<dbReference type="Gene3D" id="3.40.50.1820">
    <property type="entry name" value="alpha/beta hydrolase"/>
    <property type="match status" value="1"/>
</dbReference>
<proteinExistence type="predicted"/>
<dbReference type="PRINTS" id="PR00111">
    <property type="entry name" value="ABHYDROLASE"/>
</dbReference>
<feature type="domain" description="AB hydrolase-1" evidence="2">
    <location>
        <begin position="76"/>
        <end position="326"/>
    </location>
</feature>
<reference evidence="3" key="1">
    <citation type="journal article" date="2021" name="Front. Microbiol.">
        <title>Comprehensive Comparative Genomics and Phenotyping of Methylobacterium Species.</title>
        <authorList>
            <person name="Alessa O."/>
            <person name="Ogura Y."/>
            <person name="Fujitani Y."/>
            <person name="Takami H."/>
            <person name="Hayashi T."/>
            <person name="Sahin N."/>
            <person name="Tani A."/>
        </authorList>
    </citation>
    <scope>NUCLEOTIDE SEQUENCE</scope>
    <source>
        <strain evidence="3">DSM 17168</strain>
    </source>
</reference>
<comment type="caution">
    <text evidence="3">The sequence shown here is derived from an EMBL/GenBank/DDBJ whole genome shotgun (WGS) entry which is preliminary data.</text>
</comment>
<evidence type="ECO:0000313" key="4">
    <source>
        <dbReference type="Proteomes" id="UP001055153"/>
    </source>
</evidence>
<feature type="chain" id="PRO_5045512191" evidence="1">
    <location>
        <begin position="24"/>
        <end position="340"/>
    </location>
</feature>
<dbReference type="InterPro" id="IPR029058">
    <property type="entry name" value="AB_hydrolase_fold"/>
</dbReference>
<keyword evidence="3" id="KW-0378">Hydrolase</keyword>
<dbReference type="Pfam" id="PF00561">
    <property type="entry name" value="Abhydrolase_1"/>
    <property type="match status" value="1"/>
</dbReference>
<evidence type="ECO:0000259" key="2">
    <source>
        <dbReference type="Pfam" id="PF00561"/>
    </source>
</evidence>
<keyword evidence="4" id="KW-1185">Reference proteome</keyword>
<dbReference type="InterPro" id="IPR000073">
    <property type="entry name" value="AB_hydrolase_1"/>
</dbReference>
<evidence type="ECO:0000256" key="1">
    <source>
        <dbReference type="SAM" id="SignalP"/>
    </source>
</evidence>
<protein>
    <submittedName>
        <fullName evidence="3">2-hydroxy-6-oxononadienedioate/2-hydroxy-6-oxononatrienedioate hydrolase</fullName>
    </submittedName>
</protein>
<dbReference type="RefSeq" id="WP_238238308.1">
    <property type="nucleotide sequence ID" value="NZ_BPQQ01000053.1"/>
</dbReference>
<dbReference type="PANTHER" id="PTHR43798:SF33">
    <property type="entry name" value="HYDROLASE, PUTATIVE (AFU_ORTHOLOGUE AFUA_2G14860)-RELATED"/>
    <property type="match status" value="1"/>
</dbReference>
<feature type="signal peptide" evidence="1">
    <location>
        <begin position="1"/>
        <end position="23"/>
    </location>
</feature>
<dbReference type="SUPFAM" id="SSF53474">
    <property type="entry name" value="alpha/beta-Hydrolases"/>
    <property type="match status" value="1"/>
</dbReference>
<evidence type="ECO:0000313" key="3">
    <source>
        <dbReference type="EMBL" id="GJE02342.1"/>
    </source>
</evidence>
<dbReference type="GO" id="GO:0016787">
    <property type="term" value="F:hydrolase activity"/>
    <property type="evidence" value="ECO:0007669"/>
    <property type="project" value="UniProtKB-KW"/>
</dbReference>
<dbReference type="Proteomes" id="UP001055153">
    <property type="component" value="Unassembled WGS sequence"/>
</dbReference>
<dbReference type="PANTHER" id="PTHR43798">
    <property type="entry name" value="MONOACYLGLYCEROL LIPASE"/>
    <property type="match status" value="1"/>
</dbReference>
<dbReference type="EMBL" id="BPQQ01000053">
    <property type="protein sequence ID" value="GJE02342.1"/>
    <property type="molecule type" value="Genomic_DNA"/>
</dbReference>
<name>A0ABQ4SGT8_9HYPH</name>
<accession>A0ABQ4SGT8</accession>
<reference evidence="3" key="2">
    <citation type="submission" date="2021-08" db="EMBL/GenBank/DDBJ databases">
        <authorList>
            <person name="Tani A."/>
            <person name="Ola A."/>
            <person name="Ogura Y."/>
            <person name="Katsura K."/>
            <person name="Hayashi T."/>
        </authorList>
    </citation>
    <scope>NUCLEOTIDE SEQUENCE</scope>
    <source>
        <strain evidence="3">DSM 17168</strain>
    </source>
</reference>
<organism evidence="3 4">
    <name type="scientific">Methylobacterium isbiliense</name>
    <dbReference type="NCBI Taxonomy" id="315478"/>
    <lineage>
        <taxon>Bacteria</taxon>
        <taxon>Pseudomonadati</taxon>
        <taxon>Pseudomonadota</taxon>
        <taxon>Alphaproteobacteria</taxon>
        <taxon>Hyphomicrobiales</taxon>
        <taxon>Methylobacteriaceae</taxon>
        <taxon>Methylobacterium</taxon>
    </lineage>
</organism>
<gene>
    <name evidence="3" type="primary">mhpC_2</name>
    <name evidence="3" type="ORF">GMJLKIPL_4289</name>
</gene>
<sequence>MTRRPTVRLALAASLLGALPGLAAPARAAETYGPELEGFDYPHAVRRHAFTSQGQTVSIAYMDVAPSAPANGRTAVLLHGKNFCAATWEGTIGALTKAGYRVLALDQVGFCKSTKPQGYQFSFPQLAANTHGLLQALGLARATIIGHSMGGMLAARYALMFPDAVDQLVMVDPLGLEDWQAKGVPYQTIEKNYEQERKTTAESIKAYQLRFYYDGQWKPDYDRWVQMQAGLYAGPGAERVAWNQAQTSDMIFTQPVVHEFERLRVPTVLIVGGKDRTAPGANRAPADLARTLGRYDQLGPEAARRIPDAKLVEFSDLGHSPQVEAPDRFHEALLKELAGK</sequence>
<dbReference type="InterPro" id="IPR050266">
    <property type="entry name" value="AB_hydrolase_sf"/>
</dbReference>
<keyword evidence="1" id="KW-0732">Signal</keyword>